<dbReference type="InterPro" id="IPR050659">
    <property type="entry name" value="Peptidase_M24B"/>
</dbReference>
<evidence type="ECO:0000259" key="5">
    <source>
        <dbReference type="Pfam" id="PF00557"/>
    </source>
</evidence>
<dbReference type="SUPFAM" id="SSF53092">
    <property type="entry name" value="Creatinase/prolidase N-terminal domain"/>
    <property type="match status" value="1"/>
</dbReference>
<dbReference type="GO" id="GO:0008235">
    <property type="term" value="F:metalloexopeptidase activity"/>
    <property type="evidence" value="ECO:0007669"/>
    <property type="project" value="UniProtKB-ARBA"/>
</dbReference>
<dbReference type="MEROPS" id="M24.008"/>
<dbReference type="InterPro" id="IPR000994">
    <property type="entry name" value="Pept_M24"/>
</dbReference>
<dbReference type="InterPro" id="IPR000587">
    <property type="entry name" value="Creatinase_N"/>
</dbReference>
<keyword evidence="7" id="KW-0031">Aminopeptidase</keyword>
<dbReference type="AlphaFoldDB" id="I0IG79"/>
<dbReference type="HOGENOM" id="CLU_017266_4_0_0"/>
<organism evidence="7 8">
    <name type="scientific">Phycisphaera mikurensis (strain NBRC 102666 / KCTC 22515 / FYK2301M01)</name>
    <dbReference type="NCBI Taxonomy" id="1142394"/>
    <lineage>
        <taxon>Bacteria</taxon>
        <taxon>Pseudomonadati</taxon>
        <taxon>Planctomycetota</taxon>
        <taxon>Phycisphaerae</taxon>
        <taxon>Phycisphaerales</taxon>
        <taxon>Phycisphaeraceae</taxon>
        <taxon>Phycisphaera</taxon>
    </lineage>
</organism>
<dbReference type="InterPro" id="IPR001714">
    <property type="entry name" value="Pept_M24_MAP"/>
</dbReference>
<gene>
    <name evidence="7" type="ordered locus">PSMK_21080</name>
</gene>
<dbReference type="Gene3D" id="3.40.350.10">
    <property type="entry name" value="Creatinase/prolidase N-terminal domain"/>
    <property type="match status" value="1"/>
</dbReference>
<sequence length="365" mass="38797">MKPLQRRVKEAGLDAALLNLPLDLRYLTGFVGDDSWLLVPARGGAVILTDARFAEQVEREAPGTRAVIRKGLMAEAVAGVIGKRGYAKLGLQETGFTLEGKKRLKKGLRSGFRGAGRAPKLVAFEDGLASQRALKTPEEIEKIRAAGELQQRAFEEIVGGLAAGQQESAVAGLLEYRMRERGADGAAFHTIVAADANAALPHAIPGPAKLRASGFVLIDWGARLDGYCADMTRVVALRRFSRKMADVYDAVLEAQEAAIAAIAPGVRLRDVDKAARDLLTARGYGEAFGHGLGHGLGLNVHEDPRLSPLAPKNGRLEVGHVVTVEPGVYLPGIGGVRIEDDVAVVEGGKDVLTTLPKQRSDAELG</sequence>
<dbReference type="Pfam" id="PF00557">
    <property type="entry name" value="Peptidase_M24"/>
    <property type="match status" value="1"/>
</dbReference>
<feature type="domain" description="Peptidase M24" evidence="5">
    <location>
        <begin position="141"/>
        <end position="346"/>
    </location>
</feature>
<dbReference type="eggNOG" id="COG0006">
    <property type="taxonomic scope" value="Bacteria"/>
</dbReference>
<dbReference type="EMBL" id="AP012338">
    <property type="protein sequence ID" value="BAM04267.1"/>
    <property type="molecule type" value="Genomic_DNA"/>
</dbReference>
<dbReference type="STRING" id="1142394.PSMK_21080"/>
<keyword evidence="2" id="KW-0479">Metal-binding</keyword>
<keyword evidence="3 7" id="KW-0378">Hydrolase</keyword>
<keyword evidence="1" id="KW-0645">Protease</keyword>
<evidence type="ECO:0000256" key="3">
    <source>
        <dbReference type="ARBA" id="ARBA00022801"/>
    </source>
</evidence>
<dbReference type="EC" id="3.4.11.-" evidence="7"/>
<dbReference type="PANTHER" id="PTHR46112">
    <property type="entry name" value="AMINOPEPTIDASE"/>
    <property type="match status" value="1"/>
</dbReference>
<dbReference type="KEGG" id="phm:PSMK_21080"/>
<dbReference type="InterPro" id="IPR001131">
    <property type="entry name" value="Peptidase_M24B_aminopep-P_CS"/>
</dbReference>
<keyword evidence="4" id="KW-0482">Metalloprotease</keyword>
<dbReference type="Gene3D" id="3.90.230.10">
    <property type="entry name" value="Creatinase/methionine aminopeptidase superfamily"/>
    <property type="match status" value="1"/>
</dbReference>
<feature type="domain" description="Creatinase N-terminal" evidence="6">
    <location>
        <begin position="3"/>
        <end position="109"/>
    </location>
</feature>
<dbReference type="GO" id="GO:0004177">
    <property type="term" value="F:aminopeptidase activity"/>
    <property type="evidence" value="ECO:0007669"/>
    <property type="project" value="UniProtKB-KW"/>
</dbReference>
<keyword evidence="8" id="KW-1185">Reference proteome</keyword>
<dbReference type="Pfam" id="PF01321">
    <property type="entry name" value="Creatinase_N"/>
    <property type="match status" value="1"/>
</dbReference>
<dbReference type="InterPro" id="IPR036005">
    <property type="entry name" value="Creatinase/aminopeptidase-like"/>
</dbReference>
<protein>
    <submittedName>
        <fullName evidence="7">Aminopeptidase</fullName>
        <ecNumber evidence="7">3.4.11.-</ecNumber>
    </submittedName>
</protein>
<dbReference type="GO" id="GO:0046872">
    <property type="term" value="F:metal ion binding"/>
    <property type="evidence" value="ECO:0007669"/>
    <property type="project" value="UniProtKB-KW"/>
</dbReference>
<evidence type="ECO:0000313" key="8">
    <source>
        <dbReference type="Proteomes" id="UP000007881"/>
    </source>
</evidence>
<name>I0IG79_PHYMF</name>
<evidence type="ECO:0000256" key="2">
    <source>
        <dbReference type="ARBA" id="ARBA00022723"/>
    </source>
</evidence>
<evidence type="ECO:0000256" key="1">
    <source>
        <dbReference type="ARBA" id="ARBA00022670"/>
    </source>
</evidence>
<proteinExistence type="predicted"/>
<dbReference type="SUPFAM" id="SSF55920">
    <property type="entry name" value="Creatinase/aminopeptidase"/>
    <property type="match status" value="1"/>
</dbReference>
<dbReference type="PATRIC" id="fig|1142394.8.peg.2174"/>
<accession>I0IG79</accession>
<evidence type="ECO:0000259" key="6">
    <source>
        <dbReference type="Pfam" id="PF01321"/>
    </source>
</evidence>
<dbReference type="PRINTS" id="PR00599">
    <property type="entry name" value="MAPEPTIDASE"/>
</dbReference>
<dbReference type="PROSITE" id="PS00491">
    <property type="entry name" value="PROLINE_PEPTIDASE"/>
    <property type="match status" value="1"/>
</dbReference>
<dbReference type="GO" id="GO:0006508">
    <property type="term" value="P:proteolysis"/>
    <property type="evidence" value="ECO:0007669"/>
    <property type="project" value="UniProtKB-KW"/>
</dbReference>
<evidence type="ECO:0000256" key="4">
    <source>
        <dbReference type="ARBA" id="ARBA00023049"/>
    </source>
</evidence>
<reference evidence="7 8" key="1">
    <citation type="submission" date="2012-02" db="EMBL/GenBank/DDBJ databases">
        <title>Complete genome sequence of Phycisphaera mikurensis NBRC 102666.</title>
        <authorList>
            <person name="Ankai A."/>
            <person name="Hosoyama A."/>
            <person name="Terui Y."/>
            <person name="Sekine M."/>
            <person name="Fukai R."/>
            <person name="Kato Y."/>
            <person name="Nakamura S."/>
            <person name="Yamada-Narita S."/>
            <person name="Kawakoshi A."/>
            <person name="Fukunaga Y."/>
            <person name="Yamazaki S."/>
            <person name="Fujita N."/>
        </authorList>
    </citation>
    <scope>NUCLEOTIDE SEQUENCE [LARGE SCALE GENOMIC DNA]</scope>
    <source>
        <strain evidence="8">NBRC 102666 / KCTC 22515 / FYK2301M01</strain>
    </source>
</reference>
<dbReference type="PANTHER" id="PTHR46112:SF3">
    <property type="entry name" value="AMINOPEPTIDASE YPDF"/>
    <property type="match status" value="1"/>
</dbReference>
<dbReference type="Proteomes" id="UP000007881">
    <property type="component" value="Chromosome"/>
</dbReference>
<evidence type="ECO:0000313" key="7">
    <source>
        <dbReference type="EMBL" id="BAM04267.1"/>
    </source>
</evidence>
<dbReference type="InterPro" id="IPR029149">
    <property type="entry name" value="Creatin/AminoP/Spt16_N"/>
</dbReference>